<evidence type="ECO:0000313" key="1">
    <source>
        <dbReference type="EMBL" id="KAJ8932520.1"/>
    </source>
</evidence>
<reference evidence="1" key="1">
    <citation type="journal article" date="2023" name="Insect Mol. Biol.">
        <title>Genome sequencing provides insights into the evolution of gene families encoding plant cell wall-degrading enzymes in longhorned beetles.</title>
        <authorList>
            <person name="Shin N.R."/>
            <person name="Okamura Y."/>
            <person name="Kirsch R."/>
            <person name="Pauchet Y."/>
        </authorList>
    </citation>
    <scope>NUCLEOTIDE SEQUENCE</scope>
    <source>
        <strain evidence="1">RBIC_L_NR</strain>
    </source>
</reference>
<dbReference type="AlphaFoldDB" id="A0AAV8X1W0"/>
<protein>
    <submittedName>
        <fullName evidence="1">Uncharacterized protein</fullName>
    </submittedName>
</protein>
<name>A0AAV8X1W0_9CUCU</name>
<sequence length="137" mass="15603">MLENYSQSLLNLVRKHANPLAQVIRRSKELNVNKINFISNASLEFQLDQQYSSGTLIAGCTAPEHKSAKFQNYKLSISRNDSCCILKDQSVIEMMNFALSSELNQYVVIGQRYQKKNDFFQSPCSSSLLNIYVVKNV</sequence>
<proteinExistence type="predicted"/>
<accession>A0AAV8X1W0</accession>
<keyword evidence="2" id="KW-1185">Reference proteome</keyword>
<organism evidence="1 2">
    <name type="scientific">Rhamnusium bicolor</name>
    <dbReference type="NCBI Taxonomy" id="1586634"/>
    <lineage>
        <taxon>Eukaryota</taxon>
        <taxon>Metazoa</taxon>
        <taxon>Ecdysozoa</taxon>
        <taxon>Arthropoda</taxon>
        <taxon>Hexapoda</taxon>
        <taxon>Insecta</taxon>
        <taxon>Pterygota</taxon>
        <taxon>Neoptera</taxon>
        <taxon>Endopterygota</taxon>
        <taxon>Coleoptera</taxon>
        <taxon>Polyphaga</taxon>
        <taxon>Cucujiformia</taxon>
        <taxon>Chrysomeloidea</taxon>
        <taxon>Cerambycidae</taxon>
        <taxon>Lepturinae</taxon>
        <taxon>Rhagiini</taxon>
        <taxon>Rhamnusium</taxon>
    </lineage>
</organism>
<evidence type="ECO:0000313" key="2">
    <source>
        <dbReference type="Proteomes" id="UP001162156"/>
    </source>
</evidence>
<dbReference type="EMBL" id="JANEYF010004032">
    <property type="protein sequence ID" value="KAJ8932520.1"/>
    <property type="molecule type" value="Genomic_DNA"/>
</dbReference>
<dbReference type="Proteomes" id="UP001162156">
    <property type="component" value="Unassembled WGS sequence"/>
</dbReference>
<gene>
    <name evidence="1" type="ORF">NQ314_014612</name>
</gene>
<comment type="caution">
    <text evidence="1">The sequence shown here is derived from an EMBL/GenBank/DDBJ whole genome shotgun (WGS) entry which is preliminary data.</text>
</comment>